<feature type="transmembrane region" description="Helical" evidence="2">
    <location>
        <begin position="199"/>
        <end position="225"/>
    </location>
</feature>
<dbReference type="PROSITE" id="PS51257">
    <property type="entry name" value="PROKAR_LIPOPROTEIN"/>
    <property type="match status" value="1"/>
</dbReference>
<reference evidence="4 5" key="1">
    <citation type="submission" date="2016-10" db="EMBL/GenBank/DDBJ databases">
        <authorList>
            <person name="de Groot N.N."/>
        </authorList>
    </citation>
    <scope>NUCLEOTIDE SEQUENCE [LARGE SCALE GENOMIC DNA]</scope>
    <source>
        <strain evidence="4 5">DSM 23310</strain>
    </source>
</reference>
<feature type="domain" description="TPM" evidence="3">
    <location>
        <begin position="38"/>
        <end position="161"/>
    </location>
</feature>
<keyword evidence="2" id="KW-0812">Transmembrane</keyword>
<evidence type="ECO:0000256" key="1">
    <source>
        <dbReference type="SAM" id="MobiDB-lite"/>
    </source>
</evidence>
<sequence>MKNKKILILFLSILLIFIGSCTFEVNIQLPEPSYSFYVYDEANIIDGQVEQYIIDTNKDLYKKTGAQIVVATVLDLRGMDINRFASELFEKWGIGSREYDNGLLILVVPEDREIWIEVGYGLEGALPDSKIGNIINGYIIPYFKESDYSTGILSGFNEIINEVEEEYNIQLARGDINWDIYYIPEDYIEENPFNGLKTIVLLVGIILFLFVDFKFFNGFLTYSLFRGSRFGGSSSTSRGRRSSGGGGRSGGGGARGRW</sequence>
<gene>
    <name evidence="4" type="ORF">SAMN05660923_00839</name>
</gene>
<evidence type="ECO:0000256" key="2">
    <source>
        <dbReference type="SAM" id="Phobius"/>
    </source>
</evidence>
<dbReference type="EMBL" id="FNNG01000002">
    <property type="protein sequence ID" value="SDW48726.1"/>
    <property type="molecule type" value="Genomic_DNA"/>
</dbReference>
<protein>
    <recommendedName>
        <fullName evidence="3">TPM domain-containing protein</fullName>
    </recommendedName>
</protein>
<dbReference type="OrthoDB" id="9810918at2"/>
<organism evidence="4 5">
    <name type="scientific">Tepidimicrobium xylanilyticum</name>
    <dbReference type="NCBI Taxonomy" id="1123352"/>
    <lineage>
        <taxon>Bacteria</taxon>
        <taxon>Bacillati</taxon>
        <taxon>Bacillota</taxon>
        <taxon>Tissierellia</taxon>
        <taxon>Tissierellales</taxon>
        <taxon>Tepidimicrobiaceae</taxon>
        <taxon>Tepidimicrobium</taxon>
    </lineage>
</organism>
<accession>A0A1H2TXL1</accession>
<proteinExistence type="predicted"/>
<evidence type="ECO:0000259" key="3">
    <source>
        <dbReference type="Pfam" id="PF04536"/>
    </source>
</evidence>
<feature type="compositionally biased region" description="Gly residues" evidence="1">
    <location>
        <begin position="242"/>
        <end position="258"/>
    </location>
</feature>
<keyword evidence="5" id="KW-1185">Reference proteome</keyword>
<keyword evidence="2" id="KW-0472">Membrane</keyword>
<evidence type="ECO:0000313" key="5">
    <source>
        <dbReference type="Proteomes" id="UP000198828"/>
    </source>
</evidence>
<feature type="region of interest" description="Disordered" evidence="1">
    <location>
        <begin position="230"/>
        <end position="258"/>
    </location>
</feature>
<dbReference type="Pfam" id="PF04536">
    <property type="entry name" value="TPM_phosphatase"/>
    <property type="match status" value="1"/>
</dbReference>
<dbReference type="RefSeq" id="WP_093751159.1">
    <property type="nucleotide sequence ID" value="NZ_BSYN01000014.1"/>
</dbReference>
<keyword evidence="2" id="KW-1133">Transmembrane helix</keyword>
<dbReference type="PANTHER" id="PTHR30373:SF2">
    <property type="entry name" value="UPF0603 PROTEIN YGCG"/>
    <property type="match status" value="1"/>
</dbReference>
<evidence type="ECO:0000313" key="4">
    <source>
        <dbReference type="EMBL" id="SDW48726.1"/>
    </source>
</evidence>
<dbReference type="InterPro" id="IPR007621">
    <property type="entry name" value="TPM_dom"/>
</dbReference>
<dbReference type="Gene3D" id="3.10.310.50">
    <property type="match status" value="1"/>
</dbReference>
<dbReference type="AlphaFoldDB" id="A0A1H2TXL1"/>
<name>A0A1H2TXL1_9FIRM</name>
<dbReference type="Proteomes" id="UP000198828">
    <property type="component" value="Unassembled WGS sequence"/>
</dbReference>
<dbReference type="PANTHER" id="PTHR30373">
    <property type="entry name" value="UPF0603 PROTEIN YGCG"/>
    <property type="match status" value="1"/>
</dbReference>